<protein>
    <submittedName>
        <fullName evidence="1">Uncharacterized protein</fullName>
    </submittedName>
</protein>
<evidence type="ECO:0000313" key="2">
    <source>
        <dbReference type="Proteomes" id="UP000494165"/>
    </source>
</evidence>
<dbReference type="EMBL" id="CADEPI010000431">
    <property type="protein sequence ID" value="CAB3385756.1"/>
    <property type="molecule type" value="Genomic_DNA"/>
</dbReference>
<reference evidence="1 2" key="1">
    <citation type="submission" date="2020-04" db="EMBL/GenBank/DDBJ databases">
        <authorList>
            <person name="Alioto T."/>
            <person name="Alioto T."/>
            <person name="Gomez Garrido J."/>
        </authorList>
    </citation>
    <scope>NUCLEOTIDE SEQUENCE [LARGE SCALE GENOMIC DNA]</scope>
</reference>
<proteinExistence type="predicted"/>
<name>A0A8S1DU94_9INSE</name>
<evidence type="ECO:0000313" key="1">
    <source>
        <dbReference type="EMBL" id="CAB3385756.1"/>
    </source>
</evidence>
<feature type="non-terminal residue" evidence="1">
    <location>
        <position position="74"/>
    </location>
</feature>
<organism evidence="1 2">
    <name type="scientific">Cloeon dipterum</name>
    <dbReference type="NCBI Taxonomy" id="197152"/>
    <lineage>
        <taxon>Eukaryota</taxon>
        <taxon>Metazoa</taxon>
        <taxon>Ecdysozoa</taxon>
        <taxon>Arthropoda</taxon>
        <taxon>Hexapoda</taxon>
        <taxon>Insecta</taxon>
        <taxon>Pterygota</taxon>
        <taxon>Palaeoptera</taxon>
        <taxon>Ephemeroptera</taxon>
        <taxon>Pisciforma</taxon>
        <taxon>Baetidae</taxon>
        <taxon>Cloeon</taxon>
    </lineage>
</organism>
<dbReference type="Proteomes" id="UP000494165">
    <property type="component" value="Unassembled WGS sequence"/>
</dbReference>
<dbReference type="AlphaFoldDB" id="A0A8S1DU94"/>
<sequence length="74" mass="8118">MPLKRITKAIADKVGEACSDSSLVKAAKFHMKPLNGLDILVCGRCLQVFHAIPDLQKHKQKGQCAQPESDPSKF</sequence>
<keyword evidence="2" id="KW-1185">Reference proteome</keyword>
<accession>A0A8S1DU94</accession>
<dbReference type="OrthoDB" id="1918685at2759"/>
<comment type="caution">
    <text evidence="1">The sequence shown here is derived from an EMBL/GenBank/DDBJ whole genome shotgun (WGS) entry which is preliminary data.</text>
</comment>
<gene>
    <name evidence="1" type="ORF">CLODIP_2_CD13984</name>
</gene>